<dbReference type="Proteomes" id="UP001596110">
    <property type="component" value="Unassembled WGS sequence"/>
</dbReference>
<dbReference type="EMBL" id="JBHSOJ010000015">
    <property type="protein sequence ID" value="MFC5630487.1"/>
    <property type="molecule type" value="Genomic_DNA"/>
</dbReference>
<name>A0ABW0UB56_9STRE</name>
<dbReference type="Pfam" id="PF12732">
    <property type="entry name" value="YtxH"/>
    <property type="match status" value="1"/>
</dbReference>
<comment type="caution">
    <text evidence="1">The sequence shown here is derived from an EMBL/GenBank/DDBJ whole genome shotgun (WGS) entry which is preliminary data.</text>
</comment>
<evidence type="ECO:0000313" key="1">
    <source>
        <dbReference type="EMBL" id="MFC5630487.1"/>
    </source>
</evidence>
<gene>
    <name evidence="1" type="ORF">ACFPQ3_02480</name>
</gene>
<organism evidence="1 2">
    <name type="scientific">Streptococcus caledonicus</name>
    <dbReference type="NCBI Taxonomy" id="2614158"/>
    <lineage>
        <taxon>Bacteria</taxon>
        <taxon>Bacillati</taxon>
        <taxon>Bacillota</taxon>
        <taxon>Bacilli</taxon>
        <taxon>Lactobacillales</taxon>
        <taxon>Streptococcaceae</taxon>
        <taxon>Streptococcus</taxon>
    </lineage>
</organism>
<accession>A0ABW0UB56</accession>
<sequence>MGKFLKSVILGAASGAAAAYFLGTEKGKKLISKAKESFEDYKANPEAYHEVAKEKVAEYKDLATETFTEYKGKWESGEFSAENIGQAVKATVEQVKEKVSETVQTVSEDDIIIVEVPEKEVVKEDIVINMTDAPSEVSEFTEGEL</sequence>
<proteinExistence type="predicted"/>
<dbReference type="RefSeq" id="WP_156806949.1">
    <property type="nucleotide sequence ID" value="NZ_JBHSOJ010000015.1"/>
</dbReference>
<keyword evidence="2" id="KW-1185">Reference proteome</keyword>
<reference evidence="2" key="1">
    <citation type="journal article" date="2019" name="Int. J. Syst. Evol. Microbiol.">
        <title>The Global Catalogue of Microorganisms (GCM) 10K type strain sequencing project: providing services to taxonomists for standard genome sequencing and annotation.</title>
        <authorList>
            <consortium name="The Broad Institute Genomics Platform"/>
            <consortium name="The Broad Institute Genome Sequencing Center for Infectious Disease"/>
            <person name="Wu L."/>
            <person name="Ma J."/>
        </authorList>
    </citation>
    <scope>NUCLEOTIDE SEQUENCE [LARGE SCALE GENOMIC DNA]</scope>
    <source>
        <strain evidence="2">DT43</strain>
    </source>
</reference>
<protein>
    <submittedName>
        <fullName evidence="1">YtxH domain-containing protein</fullName>
    </submittedName>
</protein>
<evidence type="ECO:0000313" key="2">
    <source>
        <dbReference type="Proteomes" id="UP001596110"/>
    </source>
</evidence>
<dbReference type="InterPro" id="IPR024623">
    <property type="entry name" value="YtxH"/>
</dbReference>